<dbReference type="InParanoid" id="L5L1V7"/>
<evidence type="ECO:0000256" key="1">
    <source>
        <dbReference type="SAM" id="MobiDB-lite"/>
    </source>
</evidence>
<keyword evidence="3" id="KW-1185">Reference proteome</keyword>
<feature type="region of interest" description="Disordered" evidence="1">
    <location>
        <begin position="1"/>
        <end position="46"/>
    </location>
</feature>
<evidence type="ECO:0000313" key="2">
    <source>
        <dbReference type="EMBL" id="ELK17256.1"/>
    </source>
</evidence>
<accession>L5L1V7</accession>
<dbReference type="Proteomes" id="UP000010552">
    <property type="component" value="Unassembled WGS sequence"/>
</dbReference>
<feature type="compositionally biased region" description="Basic and acidic residues" evidence="1">
    <location>
        <begin position="28"/>
        <end position="42"/>
    </location>
</feature>
<proteinExistence type="predicted"/>
<protein>
    <submittedName>
        <fullName evidence="2">Uncharacterized protein</fullName>
    </submittedName>
</protein>
<gene>
    <name evidence="2" type="ORF">PAL_GLEAN10018743</name>
</gene>
<dbReference type="EMBL" id="KB030406">
    <property type="protein sequence ID" value="ELK17256.1"/>
    <property type="molecule type" value="Genomic_DNA"/>
</dbReference>
<dbReference type="AlphaFoldDB" id="L5L1V7"/>
<reference evidence="3" key="1">
    <citation type="journal article" date="2013" name="Science">
        <title>Comparative analysis of bat genomes provides insight into the evolution of flight and immunity.</title>
        <authorList>
            <person name="Zhang G."/>
            <person name="Cowled C."/>
            <person name="Shi Z."/>
            <person name="Huang Z."/>
            <person name="Bishop-Lilly K.A."/>
            <person name="Fang X."/>
            <person name="Wynne J.W."/>
            <person name="Xiong Z."/>
            <person name="Baker M.L."/>
            <person name="Zhao W."/>
            <person name="Tachedjian M."/>
            <person name="Zhu Y."/>
            <person name="Zhou P."/>
            <person name="Jiang X."/>
            <person name="Ng J."/>
            <person name="Yang L."/>
            <person name="Wu L."/>
            <person name="Xiao J."/>
            <person name="Feng Y."/>
            <person name="Chen Y."/>
            <person name="Sun X."/>
            <person name="Zhang Y."/>
            <person name="Marsh G.A."/>
            <person name="Crameri G."/>
            <person name="Broder C.C."/>
            <person name="Frey K.G."/>
            <person name="Wang L.F."/>
            <person name="Wang J."/>
        </authorList>
    </citation>
    <scope>NUCLEOTIDE SEQUENCE [LARGE SCALE GENOMIC DNA]</scope>
</reference>
<name>L5L1V7_PTEAL</name>
<evidence type="ECO:0000313" key="3">
    <source>
        <dbReference type="Proteomes" id="UP000010552"/>
    </source>
</evidence>
<sequence>MPPVPGSRFFTAQRTLGKGTRALAPEGRQQEGGRNRIRESRGPRSQRHLVTAQLLMRSATPLTAQASCGLSSPPPRAHFHFWSSAVLVLLPVSHLGHARPLEGRAAPGLESS</sequence>
<organism evidence="2 3">
    <name type="scientific">Pteropus alecto</name>
    <name type="common">Black flying fox</name>
    <dbReference type="NCBI Taxonomy" id="9402"/>
    <lineage>
        <taxon>Eukaryota</taxon>
        <taxon>Metazoa</taxon>
        <taxon>Chordata</taxon>
        <taxon>Craniata</taxon>
        <taxon>Vertebrata</taxon>
        <taxon>Euteleostomi</taxon>
        <taxon>Mammalia</taxon>
        <taxon>Eutheria</taxon>
        <taxon>Laurasiatheria</taxon>
        <taxon>Chiroptera</taxon>
        <taxon>Yinpterochiroptera</taxon>
        <taxon>Pteropodoidea</taxon>
        <taxon>Pteropodidae</taxon>
        <taxon>Pteropodinae</taxon>
        <taxon>Pteropus</taxon>
    </lineage>
</organism>